<dbReference type="InterPro" id="IPR054278">
    <property type="entry name" value="DUF7012"/>
</dbReference>
<dbReference type="EMBL" id="QXDC01000002">
    <property type="protein sequence ID" value="RIA46748.1"/>
    <property type="molecule type" value="Genomic_DNA"/>
</dbReference>
<gene>
    <name evidence="3" type="ORF">DFR49_1304</name>
</gene>
<evidence type="ECO:0000259" key="1">
    <source>
        <dbReference type="Pfam" id="PF10074"/>
    </source>
</evidence>
<reference evidence="3 4" key="1">
    <citation type="submission" date="2018-08" db="EMBL/GenBank/DDBJ databases">
        <title>Genomic Encyclopedia of Type Strains, Phase IV (KMG-IV): sequencing the most valuable type-strain genomes for metagenomic binning, comparative biology and taxonomic classification.</title>
        <authorList>
            <person name="Goeker M."/>
        </authorList>
    </citation>
    <scope>NUCLEOTIDE SEQUENCE [LARGE SCALE GENOMIC DNA]</scope>
    <source>
        <strain evidence="3 4">DSM 25527</strain>
    </source>
</reference>
<evidence type="ECO:0000313" key="3">
    <source>
        <dbReference type="EMBL" id="RIA46748.1"/>
    </source>
</evidence>
<keyword evidence="4" id="KW-1185">Reference proteome</keyword>
<protein>
    <submittedName>
        <fullName evidence="3">Uncharacterized protein DUF2285</fullName>
    </submittedName>
</protein>
<proteinExistence type="predicted"/>
<organism evidence="3 4">
    <name type="scientific">Hephaestia caeni</name>
    <dbReference type="NCBI Taxonomy" id="645617"/>
    <lineage>
        <taxon>Bacteria</taxon>
        <taxon>Pseudomonadati</taxon>
        <taxon>Pseudomonadota</taxon>
        <taxon>Alphaproteobacteria</taxon>
        <taxon>Sphingomonadales</taxon>
        <taxon>Sphingomonadaceae</taxon>
        <taxon>Hephaestia</taxon>
    </lineage>
</organism>
<dbReference type="InterPro" id="IPR018754">
    <property type="entry name" value="RovC-like_DNA-bd"/>
</dbReference>
<comment type="caution">
    <text evidence="3">The sequence shown here is derived from an EMBL/GenBank/DDBJ whole genome shotgun (WGS) entry which is preliminary data.</text>
</comment>
<dbReference type="Proteomes" id="UP000266568">
    <property type="component" value="Unassembled WGS sequence"/>
</dbReference>
<evidence type="ECO:0000313" key="4">
    <source>
        <dbReference type="Proteomes" id="UP000266568"/>
    </source>
</evidence>
<feature type="domain" description="DUF7012" evidence="2">
    <location>
        <begin position="3"/>
        <end position="46"/>
    </location>
</feature>
<name>A0A397PCP9_9SPHN</name>
<sequence length="161" mass="18032">MPVDLADWPIILNDRTLTSGRHIVLGDIDGPHRLWIRDIVAGQPLAYVVVRDGALPLRLAALQRFDRRLAGAPPAKLPPGFQPTPFQRRRLSMLLAILDASLDRAGSPSTTHDIARRYVYPGMTIGRGSEWKSSAERRRTQRLIDEAFALMRGGYRTLLRG</sequence>
<accession>A0A397PCP9</accession>
<dbReference type="AlphaFoldDB" id="A0A397PCP9"/>
<dbReference type="Pfam" id="PF10074">
    <property type="entry name" value="RovC_DNA-bd"/>
    <property type="match status" value="1"/>
</dbReference>
<feature type="domain" description="T6SS Transcription factor RovC-like DNA binding" evidence="1">
    <location>
        <begin position="49"/>
        <end position="160"/>
    </location>
</feature>
<evidence type="ECO:0000259" key="2">
    <source>
        <dbReference type="Pfam" id="PF22792"/>
    </source>
</evidence>
<dbReference type="Pfam" id="PF22792">
    <property type="entry name" value="DUF7012"/>
    <property type="match status" value="1"/>
</dbReference>